<keyword evidence="10" id="KW-1185">Reference proteome</keyword>
<reference evidence="9 10" key="1">
    <citation type="submission" date="2016-11" db="EMBL/GenBank/DDBJ databases">
        <title>Paenibacillus species isolates.</title>
        <authorList>
            <person name="Beno S.M."/>
        </authorList>
    </citation>
    <scope>NUCLEOTIDE SEQUENCE [LARGE SCALE GENOMIC DNA]</scope>
    <source>
        <strain evidence="9 10">FSL R5-0378</strain>
    </source>
</reference>
<dbReference type="Pfam" id="PF01545">
    <property type="entry name" value="Cation_efflux"/>
    <property type="match status" value="1"/>
</dbReference>
<accession>A0A1R1F0M5</accession>
<feature type="domain" description="Cation efflux protein cytoplasmic" evidence="8">
    <location>
        <begin position="241"/>
        <end position="311"/>
    </location>
</feature>
<feature type="transmembrane region" description="Helical" evidence="6">
    <location>
        <begin position="21"/>
        <end position="41"/>
    </location>
</feature>
<evidence type="ECO:0000256" key="2">
    <source>
        <dbReference type="ARBA" id="ARBA00022448"/>
    </source>
</evidence>
<dbReference type="PANTHER" id="PTHR13414:SF9">
    <property type="entry name" value="PROTON-COUPLED ZINC ANTIPORTER SLC30A9, MITOCHONDRIAL"/>
    <property type="match status" value="1"/>
</dbReference>
<dbReference type="InterPro" id="IPR027469">
    <property type="entry name" value="Cation_efflux_TMD_sf"/>
</dbReference>
<organism evidence="9 10">
    <name type="scientific">Paenibacillus rhizosphaerae</name>
    <dbReference type="NCBI Taxonomy" id="297318"/>
    <lineage>
        <taxon>Bacteria</taxon>
        <taxon>Bacillati</taxon>
        <taxon>Bacillota</taxon>
        <taxon>Bacilli</taxon>
        <taxon>Bacillales</taxon>
        <taxon>Paenibacillaceae</taxon>
        <taxon>Paenibacillus</taxon>
    </lineage>
</organism>
<evidence type="ECO:0000313" key="9">
    <source>
        <dbReference type="EMBL" id="OMF57638.1"/>
    </source>
</evidence>
<dbReference type="PANTHER" id="PTHR13414">
    <property type="entry name" value="HUEL-CATION TRANSPORTER"/>
    <property type="match status" value="1"/>
</dbReference>
<name>A0A1R1F0M5_9BACL</name>
<evidence type="ECO:0000259" key="8">
    <source>
        <dbReference type="Pfam" id="PF16916"/>
    </source>
</evidence>
<dbReference type="STRING" id="297318.BK138_03305"/>
<dbReference type="GO" id="GO:0006829">
    <property type="term" value="P:zinc ion transport"/>
    <property type="evidence" value="ECO:0007669"/>
    <property type="project" value="InterPro"/>
</dbReference>
<evidence type="ECO:0000256" key="3">
    <source>
        <dbReference type="ARBA" id="ARBA00022692"/>
    </source>
</evidence>
<dbReference type="Pfam" id="PF16916">
    <property type="entry name" value="ZT_dimer"/>
    <property type="match status" value="1"/>
</dbReference>
<dbReference type="AlphaFoldDB" id="A0A1R1F0M5"/>
<evidence type="ECO:0000256" key="6">
    <source>
        <dbReference type="SAM" id="Phobius"/>
    </source>
</evidence>
<evidence type="ECO:0000313" key="10">
    <source>
        <dbReference type="Proteomes" id="UP000187172"/>
    </source>
</evidence>
<comment type="caution">
    <text evidence="9">The sequence shown here is derived from an EMBL/GenBank/DDBJ whole genome shotgun (WGS) entry which is preliminary data.</text>
</comment>
<protein>
    <submittedName>
        <fullName evidence="9">Cation transporter</fullName>
    </submittedName>
</protein>
<dbReference type="InterPro" id="IPR036837">
    <property type="entry name" value="Cation_efflux_CTD_sf"/>
</dbReference>
<dbReference type="SUPFAM" id="SSF161111">
    <property type="entry name" value="Cation efflux protein transmembrane domain-like"/>
    <property type="match status" value="1"/>
</dbReference>
<feature type="transmembrane region" description="Helical" evidence="6">
    <location>
        <begin position="184"/>
        <end position="205"/>
    </location>
</feature>
<feature type="transmembrane region" description="Helical" evidence="6">
    <location>
        <begin position="83"/>
        <end position="103"/>
    </location>
</feature>
<feature type="transmembrane region" description="Helical" evidence="6">
    <location>
        <begin position="211"/>
        <end position="229"/>
    </location>
</feature>
<dbReference type="GO" id="GO:0016020">
    <property type="term" value="C:membrane"/>
    <property type="evidence" value="ECO:0007669"/>
    <property type="project" value="UniProtKB-SubCell"/>
</dbReference>
<evidence type="ECO:0000256" key="5">
    <source>
        <dbReference type="ARBA" id="ARBA00023136"/>
    </source>
</evidence>
<keyword evidence="2" id="KW-0813">Transport</keyword>
<evidence type="ECO:0000256" key="4">
    <source>
        <dbReference type="ARBA" id="ARBA00022989"/>
    </source>
</evidence>
<dbReference type="InterPro" id="IPR002524">
    <property type="entry name" value="Cation_efflux"/>
</dbReference>
<dbReference type="Gene3D" id="1.20.1510.10">
    <property type="entry name" value="Cation efflux protein transmembrane domain"/>
    <property type="match status" value="1"/>
</dbReference>
<dbReference type="SUPFAM" id="SSF160240">
    <property type="entry name" value="Cation efflux protein cytoplasmic domain-like"/>
    <property type="match status" value="1"/>
</dbReference>
<keyword evidence="5 6" id="KW-0472">Membrane</keyword>
<dbReference type="Gene3D" id="3.30.70.1350">
    <property type="entry name" value="Cation efflux protein, cytoplasmic domain"/>
    <property type="match status" value="1"/>
</dbReference>
<sequence length="332" mass="35751">MAQQQEREHWLALIKKGNKSSAIAMLGNAVIAAAKGVGAALSGSGAMFASAMHSLADCVNQGFVFAGSVLAERKPNRKFPTGFGRVINIFCMVAVIVVTIMAYETIREGWHLIHHPAKAGGAFWINVGALILNLVIDGAILFKVMKEIAREARIEASGISLIPMSFKHVSRSAPPTRLVFYEDLVAVTGAFLALVAVVVTTFTAFKALDGIVTVIIGVLMVAVAFRVGYDNMVGLIGVAAPRDVAEKVSSIILSDQDVTDINGLRIIQEGRYYHVDTMIELRSGLSLADADDIKFRVQDQLSSDPDISDVVLGIIEDNGVKNWTPEHLNEFS</sequence>
<dbReference type="NCBIfam" id="TIGR01297">
    <property type="entry name" value="CDF"/>
    <property type="match status" value="1"/>
</dbReference>
<feature type="domain" description="Cation efflux protein transmembrane" evidence="7">
    <location>
        <begin position="23"/>
        <end position="235"/>
    </location>
</feature>
<feature type="transmembrane region" description="Helical" evidence="6">
    <location>
        <begin position="47"/>
        <end position="71"/>
    </location>
</feature>
<comment type="subcellular location">
    <subcellularLocation>
        <location evidence="1">Membrane</location>
        <topology evidence="1">Multi-pass membrane protein</topology>
    </subcellularLocation>
</comment>
<dbReference type="EMBL" id="MRTP01000001">
    <property type="protein sequence ID" value="OMF57638.1"/>
    <property type="molecule type" value="Genomic_DNA"/>
</dbReference>
<dbReference type="InterPro" id="IPR058533">
    <property type="entry name" value="Cation_efflux_TM"/>
</dbReference>
<dbReference type="InterPro" id="IPR027470">
    <property type="entry name" value="Cation_efflux_CTD"/>
</dbReference>
<gene>
    <name evidence="9" type="ORF">BK138_03305</name>
</gene>
<dbReference type="GO" id="GO:0008324">
    <property type="term" value="F:monoatomic cation transmembrane transporter activity"/>
    <property type="evidence" value="ECO:0007669"/>
    <property type="project" value="InterPro"/>
</dbReference>
<evidence type="ECO:0000259" key="7">
    <source>
        <dbReference type="Pfam" id="PF01545"/>
    </source>
</evidence>
<dbReference type="Proteomes" id="UP000187172">
    <property type="component" value="Unassembled WGS sequence"/>
</dbReference>
<keyword evidence="4 6" id="KW-1133">Transmembrane helix</keyword>
<dbReference type="InterPro" id="IPR040177">
    <property type="entry name" value="SLC30A9"/>
</dbReference>
<dbReference type="RefSeq" id="WP_076165695.1">
    <property type="nucleotide sequence ID" value="NZ_MRTP01000001.1"/>
</dbReference>
<evidence type="ECO:0000256" key="1">
    <source>
        <dbReference type="ARBA" id="ARBA00004141"/>
    </source>
</evidence>
<feature type="transmembrane region" description="Helical" evidence="6">
    <location>
        <begin position="123"/>
        <end position="144"/>
    </location>
</feature>
<keyword evidence="3 6" id="KW-0812">Transmembrane</keyword>
<proteinExistence type="predicted"/>